<dbReference type="PANTHER" id="PTHR46429:SF1">
    <property type="entry name" value="23S RRNA (GUANOSINE-2'-O-)-METHYLTRANSFERASE RLMB"/>
    <property type="match status" value="1"/>
</dbReference>
<evidence type="ECO:0000256" key="1">
    <source>
        <dbReference type="ARBA" id="ARBA00022603"/>
    </source>
</evidence>
<dbReference type="Proteomes" id="UP000240572">
    <property type="component" value="Unassembled WGS sequence"/>
</dbReference>
<dbReference type="InterPro" id="IPR013123">
    <property type="entry name" value="SpoU_subst-bd"/>
</dbReference>
<dbReference type="SUPFAM" id="SSF75217">
    <property type="entry name" value="alpha/beta knot"/>
    <property type="match status" value="1"/>
</dbReference>
<organism evidence="4 5">
    <name type="scientific">Taibaiella chishuiensis</name>
    <dbReference type="NCBI Taxonomy" id="1434707"/>
    <lineage>
        <taxon>Bacteria</taxon>
        <taxon>Pseudomonadati</taxon>
        <taxon>Bacteroidota</taxon>
        <taxon>Chitinophagia</taxon>
        <taxon>Chitinophagales</taxon>
        <taxon>Chitinophagaceae</taxon>
        <taxon>Taibaiella</taxon>
    </lineage>
</organism>
<dbReference type="GO" id="GO:0008173">
    <property type="term" value="F:RNA methyltransferase activity"/>
    <property type="evidence" value="ECO:0007669"/>
    <property type="project" value="InterPro"/>
</dbReference>
<dbReference type="OrthoDB" id="9794400at2"/>
<dbReference type="Gene3D" id="3.40.1280.10">
    <property type="match status" value="1"/>
</dbReference>
<dbReference type="GO" id="GO:0032259">
    <property type="term" value="P:methylation"/>
    <property type="evidence" value="ECO:0007669"/>
    <property type="project" value="UniProtKB-KW"/>
</dbReference>
<dbReference type="InterPro" id="IPR029064">
    <property type="entry name" value="Ribosomal_eL30-like_sf"/>
</dbReference>
<keyword evidence="5" id="KW-1185">Reference proteome</keyword>
<dbReference type="Pfam" id="PF00588">
    <property type="entry name" value="SpoU_methylase"/>
    <property type="match status" value="1"/>
</dbReference>
<dbReference type="PANTHER" id="PTHR46429">
    <property type="entry name" value="23S RRNA (GUANOSINE-2'-O-)-METHYLTRANSFERASE RLMB"/>
    <property type="match status" value="1"/>
</dbReference>
<dbReference type="InterPro" id="IPR029026">
    <property type="entry name" value="tRNA_m1G_MTases_N"/>
</dbReference>
<proteinExistence type="predicted"/>
<dbReference type="NCBIfam" id="TIGR00186">
    <property type="entry name" value="rRNA_methyl_3"/>
    <property type="match status" value="1"/>
</dbReference>
<comment type="caution">
    <text evidence="4">The sequence shown here is derived from an EMBL/GenBank/DDBJ whole genome shotgun (WGS) entry which is preliminary data.</text>
</comment>
<dbReference type="GO" id="GO:0005829">
    <property type="term" value="C:cytosol"/>
    <property type="evidence" value="ECO:0007669"/>
    <property type="project" value="TreeGrafter"/>
</dbReference>
<keyword evidence="2 4" id="KW-0808">Transferase</keyword>
<evidence type="ECO:0000256" key="2">
    <source>
        <dbReference type="ARBA" id="ARBA00022679"/>
    </source>
</evidence>
<dbReference type="RefSeq" id="WP_106524376.1">
    <property type="nucleotide sequence ID" value="NZ_PYGD01000009.1"/>
</dbReference>
<evidence type="ECO:0000259" key="3">
    <source>
        <dbReference type="SMART" id="SM00967"/>
    </source>
</evidence>
<dbReference type="InterPro" id="IPR001537">
    <property type="entry name" value="SpoU_MeTrfase"/>
</dbReference>
<evidence type="ECO:0000313" key="4">
    <source>
        <dbReference type="EMBL" id="PSK90028.1"/>
    </source>
</evidence>
<name>A0A2P8CYI6_9BACT</name>
<dbReference type="SUPFAM" id="SSF55315">
    <property type="entry name" value="L30e-like"/>
    <property type="match status" value="1"/>
</dbReference>
<evidence type="ECO:0000313" key="5">
    <source>
        <dbReference type="Proteomes" id="UP000240572"/>
    </source>
</evidence>
<gene>
    <name evidence="4" type="ORF">B0I18_10933</name>
</gene>
<dbReference type="InterPro" id="IPR029028">
    <property type="entry name" value="Alpha/beta_knot_MTases"/>
</dbReference>
<dbReference type="Gene3D" id="3.30.1330.30">
    <property type="match status" value="1"/>
</dbReference>
<feature type="domain" description="RNA 2-O ribose methyltransferase substrate binding" evidence="3">
    <location>
        <begin position="17"/>
        <end position="91"/>
    </location>
</feature>
<dbReference type="AlphaFoldDB" id="A0A2P8CYI6"/>
<keyword evidence="1 4" id="KW-0489">Methyltransferase</keyword>
<sequence length="255" mass="27503">MNPSFRKSRPSVPKNRLIIGRKPLLEALQQAQNIEKIFLLQTATGDEINSIKKIARERNIAVSLVPQEKLTRFTQANHQGVVAIAGLIEYQPLQDVISMVVDKGETPLMILLDGITDTRNLGAIARSALCYGAHALIVPSSNNAAITEEGIKASAGALEHLPVCRIASVEQAVDILRMNGIRILATALKGSETIATADLSYPLAIVMGAEDKGVSDFILKQADDLVRIPMSGKFDSLNVSVAAGIILYEVNRQRG</sequence>
<accession>A0A2P8CYI6</accession>
<dbReference type="GO" id="GO:0006396">
    <property type="term" value="P:RNA processing"/>
    <property type="evidence" value="ECO:0007669"/>
    <property type="project" value="InterPro"/>
</dbReference>
<dbReference type="GO" id="GO:0003723">
    <property type="term" value="F:RNA binding"/>
    <property type="evidence" value="ECO:0007669"/>
    <property type="project" value="InterPro"/>
</dbReference>
<dbReference type="Pfam" id="PF08032">
    <property type="entry name" value="SpoU_sub_bind"/>
    <property type="match status" value="1"/>
</dbReference>
<reference evidence="4 5" key="1">
    <citation type="submission" date="2018-03" db="EMBL/GenBank/DDBJ databases">
        <title>Genomic Encyclopedia of Type Strains, Phase III (KMG-III): the genomes of soil and plant-associated and newly described type strains.</title>
        <authorList>
            <person name="Whitman W."/>
        </authorList>
    </citation>
    <scope>NUCLEOTIDE SEQUENCE [LARGE SCALE GENOMIC DNA]</scope>
    <source>
        <strain evidence="4 5">CGMCC 1.12700</strain>
    </source>
</reference>
<dbReference type="SMART" id="SM00967">
    <property type="entry name" value="SpoU_sub_bind"/>
    <property type="match status" value="1"/>
</dbReference>
<protein>
    <submittedName>
        <fullName evidence="4">23S rRNA (Guanosine2251-2'-O)-methyltransferase</fullName>
    </submittedName>
</protein>
<dbReference type="CDD" id="cd18103">
    <property type="entry name" value="SpoU-like_RlmB"/>
    <property type="match status" value="1"/>
</dbReference>
<dbReference type="InterPro" id="IPR004441">
    <property type="entry name" value="rRNA_MeTrfase_TrmH"/>
</dbReference>
<dbReference type="EMBL" id="PYGD01000009">
    <property type="protein sequence ID" value="PSK90028.1"/>
    <property type="molecule type" value="Genomic_DNA"/>
</dbReference>